<dbReference type="AlphaFoldDB" id="A0A2V0QJJ7"/>
<gene>
    <name evidence="2" type="ORF">KPSA1_02141</name>
    <name evidence="3" type="ORF">KPSA3_05232</name>
</gene>
<dbReference type="Proteomes" id="UP000247480">
    <property type="component" value="Unassembled WGS sequence"/>
</dbReference>
<evidence type="ECO:0000313" key="2">
    <source>
        <dbReference type="EMBL" id="GBH08760.1"/>
    </source>
</evidence>
<organism evidence="2 4">
    <name type="scientific">Pseudomonas syringae pv. actinidiae</name>
    <dbReference type="NCBI Taxonomy" id="103796"/>
    <lineage>
        <taxon>Bacteria</taxon>
        <taxon>Pseudomonadati</taxon>
        <taxon>Pseudomonadota</taxon>
        <taxon>Gammaproteobacteria</taxon>
        <taxon>Pseudomonadales</taxon>
        <taxon>Pseudomonadaceae</taxon>
        <taxon>Pseudomonas</taxon>
        <taxon>Pseudomonas syringae</taxon>
    </lineage>
</organism>
<proteinExistence type="predicted"/>
<name>A0A2V0QJJ7_PSESF</name>
<dbReference type="Proteomes" id="UP000248291">
    <property type="component" value="Unassembled WGS sequence"/>
</dbReference>
<accession>A0A2V0QJJ7</accession>
<reference evidence="2 4" key="1">
    <citation type="submission" date="2018-04" db="EMBL/GenBank/DDBJ databases">
        <title>Draft genome sequence of Pseudomonas syringae pv. actinidiae biovar 1 strains isolated from kiwifruit in Kagawa prefecture.</title>
        <authorList>
            <person name="Tabuchi M."/>
            <person name="Saito M."/>
            <person name="Fujiwara S."/>
            <person name="Sasa N."/>
            <person name="Akimitsu K."/>
            <person name="Gomi K."/>
            <person name="Konishi-Sugita S."/>
            <person name="Hamano K."/>
            <person name="Kataoka I."/>
        </authorList>
    </citation>
    <scope>NUCLEOTIDE SEQUENCE [LARGE SCALE GENOMIC DNA]</scope>
    <source>
        <strain evidence="2 4">MAFF212206</strain>
    </source>
</reference>
<evidence type="ECO:0000313" key="5">
    <source>
        <dbReference type="Proteomes" id="UP000248291"/>
    </source>
</evidence>
<keyword evidence="1" id="KW-0812">Transmembrane</keyword>
<keyword evidence="1" id="KW-1133">Transmembrane helix</keyword>
<feature type="transmembrane region" description="Helical" evidence="1">
    <location>
        <begin position="39"/>
        <end position="59"/>
    </location>
</feature>
<evidence type="ECO:0000256" key="1">
    <source>
        <dbReference type="SAM" id="Phobius"/>
    </source>
</evidence>
<dbReference type="EMBL" id="BGKA01000191">
    <property type="protein sequence ID" value="GBH19226.1"/>
    <property type="molecule type" value="Genomic_DNA"/>
</dbReference>
<evidence type="ECO:0000313" key="3">
    <source>
        <dbReference type="EMBL" id="GBH19226.1"/>
    </source>
</evidence>
<evidence type="ECO:0000313" key="4">
    <source>
        <dbReference type="Proteomes" id="UP000247480"/>
    </source>
</evidence>
<protein>
    <submittedName>
        <fullName evidence="2">Uncharacterized protein</fullName>
    </submittedName>
</protein>
<keyword evidence="1" id="KW-0472">Membrane</keyword>
<comment type="caution">
    <text evidence="2">The sequence shown here is derived from an EMBL/GenBank/DDBJ whole genome shotgun (WGS) entry which is preliminary data.</text>
</comment>
<dbReference type="EMBL" id="BGJZ01000100">
    <property type="protein sequence ID" value="GBH08760.1"/>
    <property type="molecule type" value="Genomic_DNA"/>
</dbReference>
<sequence>MVRLNCRLLSCRYVGLFLGGLGRLGRFCLRGSWSAGSSCFLLTACFFFALAATNFTWIVRCTAGAADRCSRCFDDHRFLFCWCRCLFLDSGLRRDVRRRLFFHERSRLGSRCLDRRWQFG</sequence>
<reference evidence="3 5" key="2">
    <citation type="submission" date="2018-04" db="EMBL/GenBank/DDBJ databases">
        <title>Draft genome sequence of Pseudomonas syringae pv. actinidiae biovar 3 strains isolated from kiwifruit in Kagawa prefecture.</title>
        <authorList>
            <person name="Tabuchi M."/>
            <person name="Saito M."/>
            <person name="Fujiwara S."/>
            <person name="Sasa N."/>
            <person name="Akimitsu K."/>
            <person name="Gomi K."/>
            <person name="Konishi-Sugita S."/>
            <person name="Hamano K."/>
            <person name="Kataoka I."/>
        </authorList>
    </citation>
    <scope>NUCLEOTIDE SEQUENCE [LARGE SCALE GENOMIC DNA]</scope>
    <source>
        <strain evidence="3 5">MAFF212211</strain>
    </source>
</reference>